<dbReference type="AlphaFoldDB" id="A0A5B7ICJ2"/>
<dbReference type="OrthoDB" id="6132759at2759"/>
<evidence type="ECO:0000313" key="2">
    <source>
        <dbReference type="Proteomes" id="UP000324222"/>
    </source>
</evidence>
<dbReference type="Proteomes" id="UP000324222">
    <property type="component" value="Unassembled WGS sequence"/>
</dbReference>
<dbReference type="EMBL" id="VSRR010061791">
    <property type="protein sequence ID" value="MPC83181.1"/>
    <property type="molecule type" value="Genomic_DNA"/>
</dbReference>
<organism evidence="1 2">
    <name type="scientific">Portunus trituberculatus</name>
    <name type="common">Swimming crab</name>
    <name type="synonym">Neptunus trituberculatus</name>
    <dbReference type="NCBI Taxonomy" id="210409"/>
    <lineage>
        <taxon>Eukaryota</taxon>
        <taxon>Metazoa</taxon>
        <taxon>Ecdysozoa</taxon>
        <taxon>Arthropoda</taxon>
        <taxon>Crustacea</taxon>
        <taxon>Multicrustacea</taxon>
        <taxon>Malacostraca</taxon>
        <taxon>Eumalacostraca</taxon>
        <taxon>Eucarida</taxon>
        <taxon>Decapoda</taxon>
        <taxon>Pleocyemata</taxon>
        <taxon>Brachyura</taxon>
        <taxon>Eubrachyura</taxon>
        <taxon>Portunoidea</taxon>
        <taxon>Portunidae</taxon>
        <taxon>Portuninae</taxon>
        <taxon>Portunus</taxon>
    </lineage>
</organism>
<protein>
    <submittedName>
        <fullName evidence="1">Uncharacterized protein</fullName>
    </submittedName>
</protein>
<comment type="caution">
    <text evidence="1">The sequence shown here is derived from an EMBL/GenBank/DDBJ whole genome shotgun (WGS) entry which is preliminary data.</text>
</comment>
<proteinExistence type="predicted"/>
<gene>
    <name evidence="1" type="ORF">E2C01_077880</name>
</gene>
<accession>A0A5B7ICJ2</accession>
<name>A0A5B7ICJ2_PORTR</name>
<sequence>MAGCAAPRTGVCSLDTSLNVRHTFWSTVCLGFAMTINIIALDQPIYQRLASVRSLRISKRVDKKTKRKKVSNITETRRNYASLQNIKQFKNAGVVLLVIFL</sequence>
<evidence type="ECO:0000313" key="1">
    <source>
        <dbReference type="EMBL" id="MPC83181.1"/>
    </source>
</evidence>
<reference evidence="1 2" key="1">
    <citation type="submission" date="2019-05" db="EMBL/GenBank/DDBJ databases">
        <title>Another draft genome of Portunus trituberculatus and its Hox gene families provides insights of decapod evolution.</title>
        <authorList>
            <person name="Jeong J.-H."/>
            <person name="Song I."/>
            <person name="Kim S."/>
            <person name="Choi T."/>
            <person name="Kim D."/>
            <person name="Ryu S."/>
            <person name="Kim W."/>
        </authorList>
    </citation>
    <scope>NUCLEOTIDE SEQUENCE [LARGE SCALE GENOMIC DNA]</scope>
    <source>
        <tissue evidence="1">Muscle</tissue>
    </source>
</reference>
<keyword evidence="2" id="KW-1185">Reference proteome</keyword>